<evidence type="ECO:0000313" key="2">
    <source>
        <dbReference type="Proteomes" id="UP000467841"/>
    </source>
</evidence>
<dbReference type="AlphaFoldDB" id="A0A6D2KQL3"/>
<dbReference type="EMBL" id="CACVBM020001473">
    <property type="protein sequence ID" value="CAA7051314.1"/>
    <property type="molecule type" value="Genomic_DNA"/>
</dbReference>
<comment type="caution">
    <text evidence="1">The sequence shown here is derived from an EMBL/GenBank/DDBJ whole genome shotgun (WGS) entry which is preliminary data.</text>
</comment>
<proteinExistence type="predicted"/>
<gene>
    <name evidence="1" type="ORF">MERR_LOCUS38549</name>
</gene>
<dbReference type="PANTHER" id="PTHR11439:SF486">
    <property type="entry name" value="RLK (RECEPTOR-LIKE KINASE) PROTEIN, PUTATIVE-RELATED"/>
    <property type="match status" value="1"/>
</dbReference>
<dbReference type="Proteomes" id="UP000467841">
    <property type="component" value="Unassembled WGS sequence"/>
</dbReference>
<keyword evidence="2" id="KW-1185">Reference proteome</keyword>
<dbReference type="CDD" id="cd09272">
    <property type="entry name" value="RNase_HI_RT_Ty1"/>
    <property type="match status" value="1"/>
</dbReference>
<reference evidence="1" key="1">
    <citation type="submission" date="2020-01" db="EMBL/GenBank/DDBJ databases">
        <authorList>
            <person name="Mishra B."/>
        </authorList>
    </citation>
    <scope>NUCLEOTIDE SEQUENCE [LARGE SCALE GENOMIC DNA]</scope>
</reference>
<dbReference type="OrthoDB" id="1712839at2759"/>
<name>A0A6D2KQL3_9BRAS</name>
<protein>
    <recommendedName>
        <fullName evidence="3">Reverse transcriptase Ty1/copia-type domain-containing protein</fullName>
    </recommendedName>
</protein>
<accession>A0A6D2KQL3</accession>
<dbReference type="PANTHER" id="PTHR11439">
    <property type="entry name" value="GAG-POL-RELATED RETROTRANSPOSON"/>
    <property type="match status" value="1"/>
</dbReference>
<evidence type="ECO:0008006" key="3">
    <source>
        <dbReference type="Google" id="ProtNLM"/>
    </source>
</evidence>
<sequence length="265" mass="30233">MKDLGKTKFCLGLQIEHLVDGILLHQMAYTEKILKKFFMDQSHPLSSPMIVRSLDVKGPFRPRKNDEEVIGPEVPYLSAIGALMYLASHTRPDISFAVNLLARFSSCPTRRHWNGVKHIFRYLQGTKDMGLFFSNTCKEDLIGFADAGYLSDPHTARSQTGYVFTCGGTAISWRSMKQTLAATSSNHAEILAIHEASRECVWLRSVVNTFEKIVVYNRKRKLQRLCMKIMLLASHNSRMGTSKETERSTFYRSFSSPMSYRRMAM</sequence>
<organism evidence="1 2">
    <name type="scientific">Microthlaspi erraticum</name>
    <dbReference type="NCBI Taxonomy" id="1685480"/>
    <lineage>
        <taxon>Eukaryota</taxon>
        <taxon>Viridiplantae</taxon>
        <taxon>Streptophyta</taxon>
        <taxon>Embryophyta</taxon>
        <taxon>Tracheophyta</taxon>
        <taxon>Spermatophyta</taxon>
        <taxon>Magnoliopsida</taxon>
        <taxon>eudicotyledons</taxon>
        <taxon>Gunneridae</taxon>
        <taxon>Pentapetalae</taxon>
        <taxon>rosids</taxon>
        <taxon>malvids</taxon>
        <taxon>Brassicales</taxon>
        <taxon>Brassicaceae</taxon>
        <taxon>Coluteocarpeae</taxon>
        <taxon>Microthlaspi</taxon>
    </lineage>
</organism>
<evidence type="ECO:0000313" key="1">
    <source>
        <dbReference type="EMBL" id="CAA7051314.1"/>
    </source>
</evidence>